<evidence type="ECO:0000313" key="8">
    <source>
        <dbReference type="EMBL" id="MBC3864377.1"/>
    </source>
</evidence>
<dbReference type="PANTHER" id="PTHR33217">
    <property type="entry name" value="TRANSPOSASE FOR INSERTION SEQUENCE ELEMENT IS1081"/>
    <property type="match status" value="1"/>
</dbReference>
<keyword evidence="3 6" id="KW-0815">Transposition</keyword>
<evidence type="ECO:0000313" key="9">
    <source>
        <dbReference type="Proteomes" id="UP000634011"/>
    </source>
</evidence>
<reference evidence="8" key="1">
    <citation type="submission" date="2020-08" db="EMBL/GenBank/DDBJ databases">
        <title>Novel species isolated from subtropical streams in China.</title>
        <authorList>
            <person name="Lu H."/>
        </authorList>
    </citation>
    <scope>NUCLEOTIDE SEQUENCE</scope>
    <source>
        <strain evidence="8">KACC 12607</strain>
    </source>
</reference>
<comment type="function">
    <text evidence="1 6">Required for the transposition of the insertion element.</text>
</comment>
<sequence>MDREKLKALAKELAKDIKTEADLNMLSRELVKLTVETALNAELTEHLGYEKHADSKPARGNSRNGSTTKRLKGSHGEVEISAPRDRDGSFEPQLVRKNQTRLTSMDDQILTLYAKGLSTREIVETFKEMYDADVSPTLISKVTDRVLEQITQWQS</sequence>
<dbReference type="AlphaFoldDB" id="A0A923HMD9"/>
<evidence type="ECO:0000256" key="6">
    <source>
        <dbReference type="RuleBase" id="RU365089"/>
    </source>
</evidence>
<dbReference type="EMBL" id="JACOFV010000053">
    <property type="protein sequence ID" value="MBC3864377.1"/>
    <property type="molecule type" value="Genomic_DNA"/>
</dbReference>
<comment type="caution">
    <text evidence="8">The sequence shown here is derived from an EMBL/GenBank/DDBJ whole genome shotgun (WGS) entry which is preliminary data.</text>
</comment>
<evidence type="ECO:0000256" key="2">
    <source>
        <dbReference type="ARBA" id="ARBA00010961"/>
    </source>
</evidence>
<gene>
    <name evidence="8" type="ORF">H8K32_19980</name>
</gene>
<name>A0A923HMD9_9BURK</name>
<dbReference type="GO" id="GO:0003677">
    <property type="term" value="F:DNA binding"/>
    <property type="evidence" value="ECO:0007669"/>
    <property type="project" value="UniProtKB-UniRule"/>
</dbReference>
<accession>A0A923HMD9</accession>
<keyword evidence="9" id="KW-1185">Reference proteome</keyword>
<feature type="region of interest" description="Disordered" evidence="7">
    <location>
        <begin position="50"/>
        <end position="97"/>
    </location>
</feature>
<dbReference type="GO" id="GO:0004803">
    <property type="term" value="F:transposase activity"/>
    <property type="evidence" value="ECO:0007669"/>
    <property type="project" value="UniProtKB-UniRule"/>
</dbReference>
<evidence type="ECO:0000256" key="7">
    <source>
        <dbReference type="SAM" id="MobiDB-lite"/>
    </source>
</evidence>
<keyword evidence="4 6" id="KW-0238">DNA-binding</keyword>
<evidence type="ECO:0000256" key="1">
    <source>
        <dbReference type="ARBA" id="ARBA00002190"/>
    </source>
</evidence>
<dbReference type="Proteomes" id="UP000634011">
    <property type="component" value="Unassembled WGS sequence"/>
</dbReference>
<proteinExistence type="inferred from homology"/>
<evidence type="ECO:0000256" key="5">
    <source>
        <dbReference type="ARBA" id="ARBA00023172"/>
    </source>
</evidence>
<protein>
    <recommendedName>
        <fullName evidence="6">Mutator family transposase</fullName>
    </recommendedName>
</protein>
<dbReference type="InterPro" id="IPR001207">
    <property type="entry name" value="Transposase_mutator"/>
</dbReference>
<feature type="non-terminal residue" evidence="8">
    <location>
        <position position="155"/>
    </location>
</feature>
<dbReference type="PANTHER" id="PTHR33217:SF5">
    <property type="entry name" value="MUTATOR FAMILY TRANSPOSASE"/>
    <property type="match status" value="1"/>
</dbReference>
<dbReference type="GO" id="GO:0006313">
    <property type="term" value="P:DNA transposition"/>
    <property type="evidence" value="ECO:0007669"/>
    <property type="project" value="UniProtKB-UniRule"/>
</dbReference>
<keyword evidence="6" id="KW-0814">Transposable element</keyword>
<dbReference type="Pfam" id="PF00872">
    <property type="entry name" value="Transposase_mut"/>
    <property type="match status" value="1"/>
</dbReference>
<keyword evidence="5 6" id="KW-0233">DNA recombination</keyword>
<evidence type="ECO:0000256" key="3">
    <source>
        <dbReference type="ARBA" id="ARBA00022578"/>
    </source>
</evidence>
<comment type="similarity">
    <text evidence="2 6">Belongs to the transposase mutator family.</text>
</comment>
<evidence type="ECO:0000256" key="4">
    <source>
        <dbReference type="ARBA" id="ARBA00023125"/>
    </source>
</evidence>
<dbReference type="RefSeq" id="WP_186914391.1">
    <property type="nucleotide sequence ID" value="NZ_JACOFV010000053.1"/>
</dbReference>
<organism evidence="8 9">
    <name type="scientific">Undibacterium jejuense</name>
    <dbReference type="NCBI Taxonomy" id="1344949"/>
    <lineage>
        <taxon>Bacteria</taxon>
        <taxon>Pseudomonadati</taxon>
        <taxon>Pseudomonadota</taxon>
        <taxon>Betaproteobacteria</taxon>
        <taxon>Burkholderiales</taxon>
        <taxon>Oxalobacteraceae</taxon>
        <taxon>Undibacterium</taxon>
    </lineage>
</organism>
<feature type="compositionally biased region" description="Basic and acidic residues" evidence="7">
    <location>
        <begin position="74"/>
        <end position="89"/>
    </location>
</feature>